<keyword evidence="2" id="KW-1185">Reference proteome</keyword>
<dbReference type="AlphaFoldDB" id="V6F7K9"/>
<reference evidence="1 2" key="1">
    <citation type="journal article" date="2014" name="Genome Announc.">
        <title>Complete genome sequence of Magnetospirillum gryphiswaldense MSR-1.</title>
        <authorList>
            <person name="Wang X."/>
            <person name="Wang Q."/>
            <person name="Zhang W."/>
            <person name="Wang Y."/>
            <person name="Li L."/>
            <person name="Wen T."/>
            <person name="Zhang T."/>
            <person name="Zhang Y."/>
            <person name="Xu J."/>
            <person name="Hu J."/>
            <person name="Li S."/>
            <person name="Liu L."/>
            <person name="Liu J."/>
            <person name="Jiang W."/>
            <person name="Tian J."/>
            <person name="Li Y."/>
            <person name="Schuler D."/>
            <person name="Wang L."/>
            <person name="Li J."/>
        </authorList>
    </citation>
    <scope>NUCLEOTIDE SEQUENCE [LARGE SCALE GENOMIC DNA]</scope>
    <source>
        <strain evidence="2">DSM 6361 / JCM 21280 / NBRC 15271 / MSR-1</strain>
    </source>
</reference>
<evidence type="ECO:0000313" key="1">
    <source>
        <dbReference type="EMBL" id="CDL00473.1"/>
    </source>
</evidence>
<dbReference type="EMBL" id="HG794546">
    <property type="protein sequence ID" value="CDL00473.1"/>
    <property type="molecule type" value="Genomic_DNA"/>
</dbReference>
<dbReference type="eggNOG" id="ENOG5033RVY">
    <property type="taxonomic scope" value="Bacteria"/>
</dbReference>
<dbReference type="Proteomes" id="UP000018922">
    <property type="component" value="Chromosome I"/>
</dbReference>
<proteinExistence type="predicted"/>
<dbReference type="KEGG" id="mgy:MGMSRv2__3258"/>
<gene>
    <name evidence="1" type="ordered locus">MGMSRv2__3258</name>
</gene>
<protein>
    <submittedName>
        <fullName evidence="1">Uncharacterized protein</fullName>
    </submittedName>
</protein>
<organism evidence="1 2">
    <name type="scientific">Magnetospirillum gryphiswaldense (strain DSM 6361 / JCM 21280 / NBRC 15271 / MSR-1)</name>
    <dbReference type="NCBI Taxonomy" id="431944"/>
    <lineage>
        <taxon>Bacteria</taxon>
        <taxon>Pseudomonadati</taxon>
        <taxon>Pseudomonadota</taxon>
        <taxon>Alphaproteobacteria</taxon>
        <taxon>Rhodospirillales</taxon>
        <taxon>Rhodospirillaceae</taxon>
        <taxon>Magnetospirillum</taxon>
    </lineage>
</organism>
<name>V6F7K9_MAGGM</name>
<evidence type="ECO:0000313" key="2">
    <source>
        <dbReference type="Proteomes" id="UP000018922"/>
    </source>
</evidence>
<sequence>MKGWRMVAALTDAMALSRPTDQIVDALKGEMSAIFRREIPALAKLDAGPGIYEAAMNDPEILDSCFTLFRTRPELFTDSVIDAQRQPVREMDGLLWCGRTLGEAVALIVRASARRHFRRKLGASRRVRETQIDKLPLWRKLLVAMGLIEPPPDVTRTITGAGDSLFAVIRDYLRFDWQARLIPHYTPLEPAMVVKLGPRILDIREPAELRALASREERANMAGGGQPLLLGNASRLIKSSGDTIDGEILWKVCTQMDLGRLFPGSDNGRLRRVLAHIAGTSTEAIAAIMPVLGDDIRLFVTFLYVAYAELGEEDYRQSFGGGATPWMVRRYADRLAQLDGLPPPAFESMRDVFTGVIKAGAGK</sequence>
<accession>V6F7K9</accession>
<dbReference type="HOGENOM" id="CLU_053122_0_0_5"/>